<dbReference type="InterPro" id="IPR029063">
    <property type="entry name" value="SAM-dependent_MTases_sf"/>
</dbReference>
<dbReference type="PANTHER" id="PTHR43591:SF110">
    <property type="entry name" value="RHODANESE DOMAIN-CONTAINING PROTEIN"/>
    <property type="match status" value="1"/>
</dbReference>
<name>A0A8T8HZJ5_9PSEU</name>
<evidence type="ECO:0000313" key="5">
    <source>
        <dbReference type="Proteomes" id="UP001195724"/>
    </source>
</evidence>
<dbReference type="Proteomes" id="UP001195724">
    <property type="component" value="Unassembled WGS sequence"/>
</dbReference>
<keyword evidence="2" id="KW-0830">Ubiquinone</keyword>
<dbReference type="PANTHER" id="PTHR43591">
    <property type="entry name" value="METHYLTRANSFERASE"/>
    <property type="match status" value="1"/>
</dbReference>
<sequence length="252" mass="26760">MSAVSTSAEEIAAGYEEYDDLPERVLGYPTAFSALRLGAPDVRTVLDYGCGPGKVALRVAEGYGARVHAVDISARMLAIARARRAHPLVAYHLVEGASLRFLPDDSVDAALCCFVFVTVAEADRLREVCAEVHRVLRPGGRFAVLDVNPDATGIRFSTFRTGEPGARYRPGQQRPTWLHLPDGGVLDLADHHWPRSAYRAALAGAGFGDIACAAPLLGGADAPAEAPPGSLLDVERPAEALHPPFLVTSGVK</sequence>
<protein>
    <submittedName>
        <fullName evidence="3">Methyltransferase domain-containing protein</fullName>
    </submittedName>
    <submittedName>
        <fullName evidence="2">Ubiquinone/menaquinone biosynthesis C-methylase UbiE</fullName>
    </submittedName>
</protein>
<gene>
    <name evidence="3" type="ORF">J7S33_30090</name>
    <name evidence="2" type="ORF">JOE68_005753</name>
</gene>
<dbReference type="Gene3D" id="3.40.50.150">
    <property type="entry name" value="Vaccinia Virus protein VP39"/>
    <property type="match status" value="1"/>
</dbReference>
<keyword evidence="3" id="KW-0808">Transferase</keyword>
<dbReference type="RefSeq" id="WP_204845474.1">
    <property type="nucleotide sequence ID" value="NZ_JAFBCL010000001.1"/>
</dbReference>
<evidence type="ECO:0000259" key="1">
    <source>
        <dbReference type="Pfam" id="PF13649"/>
    </source>
</evidence>
<reference evidence="3" key="2">
    <citation type="submission" date="2021-04" db="EMBL/GenBank/DDBJ databases">
        <title>Saccharothrix algeriensis WGS.</title>
        <authorList>
            <person name="Stuskova K."/>
            <person name="Hakalova E."/>
            <person name="Tebbal A.B."/>
            <person name="Eichmeier A."/>
        </authorList>
    </citation>
    <scope>NUCLEOTIDE SEQUENCE</scope>
    <source>
        <strain evidence="3">NRRL B-24137</strain>
    </source>
</reference>
<dbReference type="InterPro" id="IPR041698">
    <property type="entry name" value="Methyltransf_25"/>
</dbReference>
<dbReference type="CDD" id="cd02440">
    <property type="entry name" value="AdoMet_MTases"/>
    <property type="match status" value="1"/>
</dbReference>
<proteinExistence type="predicted"/>
<dbReference type="GO" id="GO:0008168">
    <property type="term" value="F:methyltransferase activity"/>
    <property type="evidence" value="ECO:0007669"/>
    <property type="project" value="UniProtKB-KW"/>
</dbReference>
<feature type="domain" description="Methyltransferase" evidence="1">
    <location>
        <begin position="45"/>
        <end position="140"/>
    </location>
</feature>
<dbReference type="Pfam" id="PF13649">
    <property type="entry name" value="Methyltransf_25"/>
    <property type="match status" value="1"/>
</dbReference>
<dbReference type="EMBL" id="JAFBCL010000001">
    <property type="protein sequence ID" value="MBM7814888.1"/>
    <property type="molecule type" value="Genomic_DNA"/>
</dbReference>
<dbReference type="SUPFAM" id="SSF53335">
    <property type="entry name" value="S-adenosyl-L-methionine-dependent methyltransferases"/>
    <property type="match status" value="1"/>
</dbReference>
<dbReference type="EMBL" id="CP072788">
    <property type="protein sequence ID" value="QTR03164.1"/>
    <property type="molecule type" value="Genomic_DNA"/>
</dbReference>
<organism evidence="3 4">
    <name type="scientific">Saccharothrix algeriensis</name>
    <dbReference type="NCBI Taxonomy" id="173560"/>
    <lineage>
        <taxon>Bacteria</taxon>
        <taxon>Bacillati</taxon>
        <taxon>Actinomycetota</taxon>
        <taxon>Actinomycetes</taxon>
        <taxon>Pseudonocardiales</taxon>
        <taxon>Pseudonocardiaceae</taxon>
        <taxon>Saccharothrix</taxon>
    </lineage>
</organism>
<accession>A0A8T8HZJ5</accession>
<reference evidence="2 5" key="1">
    <citation type="submission" date="2021-01" db="EMBL/GenBank/DDBJ databases">
        <title>Sequencing the genomes of 1000 actinobacteria strains.</title>
        <authorList>
            <person name="Klenk H.-P."/>
        </authorList>
    </citation>
    <scope>NUCLEOTIDE SEQUENCE [LARGE SCALE GENOMIC DNA]</scope>
    <source>
        <strain evidence="2 5">DSM 44581</strain>
    </source>
</reference>
<dbReference type="GO" id="GO:0032259">
    <property type="term" value="P:methylation"/>
    <property type="evidence" value="ECO:0007669"/>
    <property type="project" value="UniProtKB-KW"/>
</dbReference>
<dbReference type="Proteomes" id="UP000671828">
    <property type="component" value="Chromosome"/>
</dbReference>
<keyword evidence="5" id="KW-1185">Reference proteome</keyword>
<evidence type="ECO:0000313" key="2">
    <source>
        <dbReference type="EMBL" id="MBM7814888.1"/>
    </source>
</evidence>
<dbReference type="AlphaFoldDB" id="A0A8T8HZJ5"/>
<keyword evidence="3" id="KW-0489">Methyltransferase</keyword>
<evidence type="ECO:0000313" key="3">
    <source>
        <dbReference type="EMBL" id="QTR03164.1"/>
    </source>
</evidence>
<evidence type="ECO:0000313" key="4">
    <source>
        <dbReference type="Proteomes" id="UP000671828"/>
    </source>
</evidence>